<evidence type="ECO:0000313" key="4">
    <source>
        <dbReference type="Proteomes" id="UP000030755"/>
    </source>
</evidence>
<accession>A0A075AWR1</accession>
<evidence type="ECO:0000259" key="2">
    <source>
        <dbReference type="Pfam" id="PF01910"/>
    </source>
</evidence>
<dbReference type="InterPro" id="IPR051614">
    <property type="entry name" value="UPF0045_domain"/>
</dbReference>
<dbReference type="OrthoDB" id="5587367at2759"/>
<dbReference type="Gene3D" id="3.30.70.930">
    <property type="match status" value="1"/>
</dbReference>
<reference evidence="3 4" key="1">
    <citation type="journal article" date="2013" name="Curr. Biol.">
        <title>Shared signatures of parasitism and phylogenomics unite Cryptomycota and microsporidia.</title>
        <authorList>
            <person name="James T.Y."/>
            <person name="Pelin A."/>
            <person name="Bonen L."/>
            <person name="Ahrendt S."/>
            <person name="Sain D."/>
            <person name="Corradi N."/>
            <person name="Stajich J.E."/>
        </authorList>
    </citation>
    <scope>NUCLEOTIDE SEQUENCE [LARGE SCALE GENOMIC DNA]</scope>
    <source>
        <strain evidence="3 4">CSF55</strain>
    </source>
</reference>
<name>A0A075AWR1_ROZAC</name>
<dbReference type="GO" id="GO:0005829">
    <property type="term" value="C:cytosol"/>
    <property type="evidence" value="ECO:0007669"/>
    <property type="project" value="TreeGrafter"/>
</dbReference>
<dbReference type="EMBL" id="KE560926">
    <property type="protein sequence ID" value="EPZ34682.1"/>
    <property type="molecule type" value="Genomic_DNA"/>
</dbReference>
<keyword evidence="4" id="KW-1185">Reference proteome</keyword>
<organism evidence="3 4">
    <name type="scientific">Rozella allomycis (strain CSF55)</name>
    <dbReference type="NCBI Taxonomy" id="988480"/>
    <lineage>
        <taxon>Eukaryota</taxon>
        <taxon>Fungi</taxon>
        <taxon>Fungi incertae sedis</taxon>
        <taxon>Cryptomycota</taxon>
        <taxon>Cryptomycota incertae sedis</taxon>
        <taxon>Rozella</taxon>
    </lineage>
</organism>
<feature type="domain" description="Thiamine-binding protein" evidence="2">
    <location>
        <begin position="5"/>
        <end position="97"/>
    </location>
</feature>
<dbReference type="Pfam" id="PF01910">
    <property type="entry name" value="Thiamine_BP"/>
    <property type="match status" value="1"/>
</dbReference>
<dbReference type="PANTHER" id="PTHR33777:SF1">
    <property type="entry name" value="UPF0045 PROTEIN ECM15"/>
    <property type="match status" value="1"/>
</dbReference>
<protein>
    <recommendedName>
        <fullName evidence="2">Thiamine-binding protein domain-containing protein</fullName>
    </recommendedName>
</protein>
<dbReference type="HOGENOM" id="CLU_137479_0_2_1"/>
<dbReference type="Proteomes" id="UP000030755">
    <property type="component" value="Unassembled WGS sequence"/>
</dbReference>
<dbReference type="SUPFAM" id="SSF89957">
    <property type="entry name" value="MTH1187/YkoF-like"/>
    <property type="match status" value="1"/>
</dbReference>
<dbReference type="InterPro" id="IPR002767">
    <property type="entry name" value="Thiamine_BP"/>
</dbReference>
<dbReference type="AlphaFoldDB" id="A0A075AWR1"/>
<gene>
    <name evidence="3" type="ORF">O9G_002746</name>
</gene>
<dbReference type="PANTHER" id="PTHR33777">
    <property type="entry name" value="UPF0045 PROTEIN ECM15"/>
    <property type="match status" value="1"/>
</dbReference>
<comment type="similarity">
    <text evidence="1">Belongs to the UPF0045 family.</text>
</comment>
<evidence type="ECO:0000256" key="1">
    <source>
        <dbReference type="ARBA" id="ARBA00010272"/>
    </source>
</evidence>
<sequence length="98" mass="11058">MFVIADITFLPIQYPKDKPTSDYIKACLKTFDRYSLISNVHAQGTNVEGEFDEIMKAVKDCFAVIQNMGCENIASFIQLTFAANKDLSIQSRLSKVKE</sequence>
<dbReference type="InterPro" id="IPR029756">
    <property type="entry name" value="MTH1187/YkoF-like"/>
</dbReference>
<proteinExistence type="inferred from homology"/>
<evidence type="ECO:0000313" key="3">
    <source>
        <dbReference type="EMBL" id="EPZ34682.1"/>
    </source>
</evidence>